<dbReference type="InterPro" id="IPR041898">
    <property type="entry name" value="MAGE_WH1"/>
</dbReference>
<accession>A0A1B2JIZ7</accession>
<feature type="region of interest" description="Disordered" evidence="1">
    <location>
        <begin position="1"/>
        <end position="66"/>
    </location>
</feature>
<dbReference type="GO" id="GO:0005634">
    <property type="term" value="C:nucleus"/>
    <property type="evidence" value="ECO:0007669"/>
    <property type="project" value="TreeGrafter"/>
</dbReference>
<keyword evidence="4" id="KW-1185">Reference proteome</keyword>
<sequence length="342" mass="38956">MARRYNISLSPPSASASQNEEEPSSNSQNHNRTGKKSKKRKHHTETSEEAEPESTERITTSPVFPSVTSDEVEKMAISLVRASISYEKQYQVLNNTILKKLYTMMETNAAKVSFDSVFHRAVSILTDVFGLELAQLPEKSTNKHKKQKGDNTAEDRERKKTLNSSYILVNSLPVDIRQKLARFYQQEVAKINSLEEVVDSSSLLPTTGTDLIHQGFNVVVLSVIVINSNRVTSDELHQFLSTTFKISCKENIRYEFLGNRSVPEFCGYLEKQEYIARRVLGDDKESKKDSDLFEYFLGRRARAEISKDAFYFMIQEVFGEMFTEDIKKQAIHSINTAYSESG</sequence>
<evidence type="ECO:0000313" key="4">
    <source>
        <dbReference type="Proteomes" id="UP000094565"/>
    </source>
</evidence>
<dbReference type="PANTHER" id="PTHR11736">
    <property type="entry name" value="MELANOMA-ASSOCIATED ANTIGEN MAGE ANTIGEN"/>
    <property type="match status" value="1"/>
</dbReference>
<dbReference type="InterPro" id="IPR041899">
    <property type="entry name" value="MAGE_WH2"/>
</dbReference>
<dbReference type="OrthoDB" id="205198at2759"/>
<dbReference type="SMART" id="SM01373">
    <property type="entry name" value="MAGE"/>
    <property type="match status" value="1"/>
</dbReference>
<dbReference type="Pfam" id="PF01454">
    <property type="entry name" value="MAGE"/>
    <property type="match status" value="1"/>
</dbReference>
<dbReference type="Proteomes" id="UP000094565">
    <property type="component" value="Chromosome 4"/>
</dbReference>
<evidence type="ECO:0000259" key="2">
    <source>
        <dbReference type="SMART" id="SM01373"/>
    </source>
</evidence>
<dbReference type="InterPro" id="IPR037445">
    <property type="entry name" value="MAGE"/>
</dbReference>
<protein>
    <submittedName>
        <fullName evidence="3">BA75_04669T0</fullName>
    </submittedName>
</protein>
<dbReference type="GO" id="GO:0006281">
    <property type="term" value="P:DNA repair"/>
    <property type="evidence" value="ECO:0007669"/>
    <property type="project" value="TreeGrafter"/>
</dbReference>
<proteinExistence type="predicted"/>
<organism evidence="3 4">
    <name type="scientific">Komagataella pastoris</name>
    <name type="common">Yeast</name>
    <name type="synonym">Pichia pastoris</name>
    <dbReference type="NCBI Taxonomy" id="4922"/>
    <lineage>
        <taxon>Eukaryota</taxon>
        <taxon>Fungi</taxon>
        <taxon>Dikarya</taxon>
        <taxon>Ascomycota</taxon>
        <taxon>Saccharomycotina</taxon>
        <taxon>Pichiomycetes</taxon>
        <taxon>Pichiales</taxon>
        <taxon>Pichiaceae</taxon>
        <taxon>Komagataella</taxon>
    </lineage>
</organism>
<gene>
    <name evidence="3" type="ORF">ATY40_BA7504669</name>
</gene>
<reference evidence="3 4" key="1">
    <citation type="submission" date="2016-02" db="EMBL/GenBank/DDBJ databases">
        <title>Comparative genomic and transcriptomic foundation for Pichia pastoris.</title>
        <authorList>
            <person name="Love K.R."/>
            <person name="Shah K.A."/>
            <person name="Whittaker C.A."/>
            <person name="Wu J."/>
            <person name="Bartlett M.C."/>
            <person name="Ma D."/>
            <person name="Leeson R.L."/>
            <person name="Priest M."/>
            <person name="Young S.K."/>
            <person name="Love J.C."/>
        </authorList>
    </citation>
    <scope>NUCLEOTIDE SEQUENCE [LARGE SCALE GENOMIC DNA]</scope>
    <source>
        <strain evidence="3 4">ATCC 28485</strain>
    </source>
</reference>
<evidence type="ECO:0000256" key="1">
    <source>
        <dbReference type="SAM" id="MobiDB-lite"/>
    </source>
</evidence>
<name>A0A1B2JIZ7_PICPA</name>
<feature type="domain" description="MAGE" evidence="2">
    <location>
        <begin position="79"/>
        <end position="310"/>
    </location>
</feature>
<feature type="compositionally biased region" description="Basic residues" evidence="1">
    <location>
        <begin position="32"/>
        <end position="43"/>
    </location>
</feature>
<evidence type="ECO:0000313" key="3">
    <source>
        <dbReference type="EMBL" id="ANZ77891.1"/>
    </source>
</evidence>
<dbReference type="AlphaFoldDB" id="A0A1B2JIZ7"/>
<dbReference type="Gene3D" id="1.10.10.1200">
    <property type="entry name" value="MAGE homology domain, winged helix WH1 motif"/>
    <property type="match status" value="1"/>
</dbReference>
<dbReference type="Gene3D" id="1.10.10.1210">
    <property type="entry name" value="MAGE homology domain, winged helix WH2 motif"/>
    <property type="match status" value="1"/>
</dbReference>
<dbReference type="PANTHER" id="PTHR11736:SF14">
    <property type="entry name" value="NSE3 HOMOLOG, SMC5-SMC6 COMPLEX COMPONENT"/>
    <property type="match status" value="1"/>
</dbReference>
<dbReference type="InterPro" id="IPR002190">
    <property type="entry name" value="MHD_dom"/>
</dbReference>
<feature type="compositionally biased region" description="Polar residues" evidence="1">
    <location>
        <begin position="57"/>
        <end position="66"/>
    </location>
</feature>
<dbReference type="EMBL" id="CP014587">
    <property type="protein sequence ID" value="ANZ77891.1"/>
    <property type="molecule type" value="Genomic_DNA"/>
</dbReference>
<feature type="compositionally biased region" description="Low complexity" evidence="1">
    <location>
        <begin position="10"/>
        <end position="29"/>
    </location>
</feature>